<dbReference type="RefSeq" id="WP_060805776.1">
    <property type="nucleotide sequence ID" value="NZ_JAJNSD010000002.1"/>
</dbReference>
<name>A0A133RYX3_STRMT</name>
<dbReference type="InterPro" id="IPR003491">
    <property type="entry name" value="REP-like_C"/>
</dbReference>
<accession>A0A133RYX3</accession>
<evidence type="ECO:0000313" key="4">
    <source>
        <dbReference type="Proteomes" id="UP000070065"/>
    </source>
</evidence>
<feature type="domain" description="Rolling Circle replication initiation protein N-terminal" evidence="2">
    <location>
        <begin position="68"/>
        <end position="156"/>
    </location>
</feature>
<dbReference type="AlphaFoldDB" id="A0A133RYX3"/>
<proteinExistence type="predicted"/>
<reference evidence="3 4" key="1">
    <citation type="submission" date="2016-01" db="EMBL/GenBank/DDBJ databases">
        <authorList>
            <person name="Oliw E.H."/>
        </authorList>
    </citation>
    <scope>NUCLEOTIDE SEQUENCE [LARGE SCALE GENOMIC DNA]</scope>
    <source>
        <strain evidence="3 4">CMW7705B</strain>
    </source>
</reference>
<keyword evidence="3" id="KW-0396">Initiation factor</keyword>
<dbReference type="Pfam" id="PF02486">
    <property type="entry name" value="Rep_trans"/>
    <property type="match status" value="1"/>
</dbReference>
<keyword evidence="3" id="KW-0648">Protein biosynthesis</keyword>
<dbReference type="GO" id="GO:0003743">
    <property type="term" value="F:translation initiation factor activity"/>
    <property type="evidence" value="ECO:0007669"/>
    <property type="project" value="UniProtKB-KW"/>
</dbReference>
<evidence type="ECO:0000259" key="2">
    <source>
        <dbReference type="Pfam" id="PF18106"/>
    </source>
</evidence>
<feature type="domain" description="Replication initiation protein-like C-terminal" evidence="1">
    <location>
        <begin position="174"/>
        <end position="375"/>
    </location>
</feature>
<protein>
    <submittedName>
        <fullName evidence="3">Replication initiation factor</fullName>
    </submittedName>
</protein>
<evidence type="ECO:0000259" key="1">
    <source>
        <dbReference type="Pfam" id="PF02486"/>
    </source>
</evidence>
<gene>
    <name evidence="3" type="ORF">HMPREF3228_01024</name>
</gene>
<dbReference type="Proteomes" id="UP000070065">
    <property type="component" value="Unassembled WGS sequence"/>
</dbReference>
<dbReference type="InterPro" id="IPR040819">
    <property type="entry name" value="Rol_Rep_N"/>
</dbReference>
<dbReference type="Pfam" id="PF18106">
    <property type="entry name" value="Rol_Rep_N"/>
    <property type="match status" value="1"/>
</dbReference>
<comment type="caution">
    <text evidence="3">The sequence shown here is derived from an EMBL/GenBank/DDBJ whole genome shotgun (WGS) entry which is preliminary data.</text>
</comment>
<organism evidence="3 4">
    <name type="scientific">Streptococcus mitis</name>
    <dbReference type="NCBI Taxonomy" id="28037"/>
    <lineage>
        <taxon>Bacteria</taxon>
        <taxon>Bacillati</taxon>
        <taxon>Bacillota</taxon>
        <taxon>Bacilli</taxon>
        <taxon>Lactobacillales</taxon>
        <taxon>Streptococcaceae</taxon>
        <taxon>Streptococcus</taxon>
        <taxon>Streptococcus mitis group</taxon>
    </lineage>
</organism>
<sequence>MEFENLNKVQKMYAFSDQEMSSCLEIDRATFYRWKEAGEIPESYDSKVNALIAFKEGVRDSGFSLEGKVDYVKVTFKTQDYIDVIAKVLCLQNKPFLEEEKGGSGYDTKFTFQNINVFISKKREDMGCMIELKGQACRQYEWYFENEQKSSWRDFFIRCFEYERAISQGEGKFMNIPRLDIALDEKYNEDGNFELGKLVDLWNRGLVESRLTMKQIEDNGQYGKAKTIYFGSRQSAYHFCFYQKDIEQAKKLSLDIDLIHSSLKFKNRYEVRMCDDVALDFVRKSLNEKIDMARLAVWVINSKIKVFERMNGEKVLNREWYSLLGEVDRIGFSTSPVETGFFDKQYRWLNENVSGVTALIKKWENITGDNKLKKILFDGEISDKNWKKLEQARVAYEKNLQESRY</sequence>
<evidence type="ECO:0000313" key="3">
    <source>
        <dbReference type="EMBL" id="KXA60659.1"/>
    </source>
</evidence>
<dbReference type="EMBL" id="LRQR01000061">
    <property type="protein sequence ID" value="KXA60659.1"/>
    <property type="molecule type" value="Genomic_DNA"/>
</dbReference>
<dbReference type="PATRIC" id="fig|28037.231.peg.1014"/>